<dbReference type="Proteomes" id="UP000789525">
    <property type="component" value="Unassembled WGS sequence"/>
</dbReference>
<sequence>AVLAMNGYSADGISLVKRLGQRMEWYKHAHDKEMSTPALAQMLSNTLYYRRFFPYYTFSLLGGLDEKGQGVVYSFDPVGSYKAELYKCGGSASRLIQPFLDSQVGFKNQQNVEKHFLPLEQVIRLARDAFTSATERDIYTGDLLEIFIIKQDGITEAIDQGKIKFIQFDTFSNIQIIASGAFGEVSRAYWSIGEKNVSLKSLGNEYSNCDQRFYQEFIKEVDIIEGYRESPVIGTPNAFAEIYSKAWCSYEEQRPTIQQACDALDEINLLPTFDSHPSPSSLFSYESSTSNVENTMAPRIIQNKRTTMIPVEGNVGSTTTSKNVWPATVDISSITSMAAGADNNSVPATNTVRRRSGPVNDNKSSRTASVDRGTRATNAERIADKRTEDRRLLMSQKLQKPKTKDAQRQRAAYPISKKEEVVEYAKKYSRNAAARHYGLDAPMVGRWVKASEKWNKDTNKNIMRLGSGRRAFFPEAEDRLHQWILEQRNAGTSMSYAIIRKQMLEILKEPDMVSLYSNAGQFKARSRWLTAFMKRKKIALKRRNKLPQKLSEQLRISLDKFRHDIFQLRCALPFEMHNILNMCETPVWFDMSGHFAVNPIGEKSNYGNRSNNDKSRFTMAPNTPLYAFSKEDNCAVKSSHMVSLYGSRRMNG</sequence>
<name>A0ACA9KXM2_9GLOM</name>
<reference evidence="1" key="1">
    <citation type="submission" date="2021-06" db="EMBL/GenBank/DDBJ databases">
        <authorList>
            <person name="Kallberg Y."/>
            <person name="Tangrot J."/>
            <person name="Rosling A."/>
        </authorList>
    </citation>
    <scope>NUCLEOTIDE SEQUENCE</scope>
    <source>
        <strain evidence="1">CL356</strain>
    </source>
</reference>
<organism evidence="1 2">
    <name type="scientific">Acaulospora colombiana</name>
    <dbReference type="NCBI Taxonomy" id="27376"/>
    <lineage>
        <taxon>Eukaryota</taxon>
        <taxon>Fungi</taxon>
        <taxon>Fungi incertae sedis</taxon>
        <taxon>Mucoromycota</taxon>
        <taxon>Glomeromycotina</taxon>
        <taxon>Glomeromycetes</taxon>
        <taxon>Diversisporales</taxon>
        <taxon>Acaulosporaceae</taxon>
        <taxon>Acaulospora</taxon>
    </lineage>
</organism>
<proteinExistence type="predicted"/>
<feature type="non-terminal residue" evidence="1">
    <location>
        <position position="1"/>
    </location>
</feature>
<accession>A0ACA9KXM2</accession>
<protein>
    <submittedName>
        <fullName evidence="1">12426_t:CDS:1</fullName>
    </submittedName>
</protein>
<evidence type="ECO:0000313" key="2">
    <source>
        <dbReference type="Proteomes" id="UP000789525"/>
    </source>
</evidence>
<dbReference type="EMBL" id="CAJVPT010003731">
    <property type="protein sequence ID" value="CAG8499498.1"/>
    <property type="molecule type" value="Genomic_DNA"/>
</dbReference>
<keyword evidence="2" id="KW-1185">Reference proteome</keyword>
<evidence type="ECO:0000313" key="1">
    <source>
        <dbReference type="EMBL" id="CAG8499498.1"/>
    </source>
</evidence>
<gene>
    <name evidence="1" type="ORF">ACOLOM_LOCUS2732</name>
</gene>
<comment type="caution">
    <text evidence="1">The sequence shown here is derived from an EMBL/GenBank/DDBJ whole genome shotgun (WGS) entry which is preliminary data.</text>
</comment>